<dbReference type="InterPro" id="IPR003439">
    <property type="entry name" value="ABC_transporter-like_ATP-bd"/>
</dbReference>
<protein>
    <recommendedName>
        <fullName evidence="3">ABC transporter domain-containing protein</fullName>
    </recommendedName>
</protein>
<evidence type="ECO:0000259" key="3">
    <source>
        <dbReference type="Pfam" id="PF00005"/>
    </source>
</evidence>
<dbReference type="Gene3D" id="3.40.50.300">
    <property type="entry name" value="P-loop containing nucleotide triphosphate hydrolases"/>
    <property type="match status" value="1"/>
</dbReference>
<evidence type="ECO:0000256" key="2">
    <source>
        <dbReference type="ARBA" id="ARBA00022448"/>
    </source>
</evidence>
<dbReference type="InterPro" id="IPR052215">
    <property type="entry name" value="Plant_ABCG"/>
</dbReference>
<comment type="similarity">
    <text evidence="1">Belongs to the ABC transporter superfamily. ABCG family. Eye pigment precursor importer (TC 3.A.1.204) subfamily.</text>
</comment>
<keyword evidence="2" id="KW-0813">Transport</keyword>
<evidence type="ECO:0000256" key="1">
    <source>
        <dbReference type="ARBA" id="ARBA00005814"/>
    </source>
</evidence>
<dbReference type="SUPFAM" id="SSF52540">
    <property type="entry name" value="P-loop containing nucleoside triphosphate hydrolases"/>
    <property type="match status" value="1"/>
</dbReference>
<dbReference type="PANTHER" id="PTHR48042">
    <property type="entry name" value="ABC TRANSPORTER G FAMILY MEMBER 11"/>
    <property type="match status" value="1"/>
</dbReference>
<comment type="caution">
    <text evidence="4">The sequence shown here is derived from an EMBL/GenBank/DDBJ whole genome shotgun (WGS) entry which is preliminary data.</text>
</comment>
<dbReference type="InterPro" id="IPR027417">
    <property type="entry name" value="P-loop_NTPase"/>
</dbReference>
<dbReference type="AlphaFoldDB" id="A0A2I0HTA2"/>
<evidence type="ECO:0000313" key="5">
    <source>
        <dbReference type="Proteomes" id="UP000233551"/>
    </source>
</evidence>
<sequence length="108" mass="11366">MASLLSLMNLSSSRFNLSSRVRSMRLEIESSRELDTSGIISRGSGDVENESGGVYITWEDLGVTVSNGRKGSKPILQGLTGYARPGELLAIMGPSGCGKSTLLDALAS</sequence>
<dbReference type="PANTHER" id="PTHR48042:SF1">
    <property type="entry name" value="ABC TRANSPORTER G FAMILY MEMBER 11-LIKE"/>
    <property type="match status" value="1"/>
</dbReference>
<evidence type="ECO:0000313" key="4">
    <source>
        <dbReference type="EMBL" id="PKI34924.1"/>
    </source>
</evidence>
<dbReference type="GO" id="GO:0016887">
    <property type="term" value="F:ATP hydrolysis activity"/>
    <property type="evidence" value="ECO:0007669"/>
    <property type="project" value="InterPro"/>
</dbReference>
<dbReference type="Pfam" id="PF00005">
    <property type="entry name" value="ABC_tran"/>
    <property type="match status" value="1"/>
</dbReference>
<name>A0A2I0HTA2_PUNGR</name>
<dbReference type="GO" id="GO:0005524">
    <property type="term" value="F:ATP binding"/>
    <property type="evidence" value="ECO:0007669"/>
    <property type="project" value="InterPro"/>
</dbReference>
<dbReference type="EMBL" id="PGOL01005555">
    <property type="protein sequence ID" value="PKI34924.1"/>
    <property type="molecule type" value="Genomic_DNA"/>
</dbReference>
<reference evidence="4 5" key="1">
    <citation type="submission" date="2017-11" db="EMBL/GenBank/DDBJ databases">
        <title>De-novo sequencing of pomegranate (Punica granatum L.) genome.</title>
        <authorList>
            <person name="Akparov Z."/>
            <person name="Amiraslanov A."/>
            <person name="Hajiyeva S."/>
            <person name="Abbasov M."/>
            <person name="Kaur K."/>
            <person name="Hamwieh A."/>
            <person name="Solovyev V."/>
            <person name="Salamov A."/>
            <person name="Braich B."/>
            <person name="Kosarev P."/>
            <person name="Mahmoud A."/>
            <person name="Hajiyev E."/>
            <person name="Babayeva S."/>
            <person name="Izzatullayeva V."/>
            <person name="Mammadov A."/>
            <person name="Mammadov A."/>
            <person name="Sharifova S."/>
            <person name="Ojaghi J."/>
            <person name="Eynullazada K."/>
            <person name="Bayramov B."/>
            <person name="Abdulazimova A."/>
            <person name="Shahmuradov I."/>
        </authorList>
    </citation>
    <scope>NUCLEOTIDE SEQUENCE [LARGE SCALE GENOMIC DNA]</scope>
    <source>
        <strain evidence="5">cv. AG2017</strain>
        <tissue evidence="4">Leaf</tissue>
    </source>
</reference>
<proteinExistence type="inferred from homology"/>
<gene>
    <name evidence="4" type="ORF">CRG98_044683</name>
</gene>
<feature type="domain" description="ABC transporter" evidence="3">
    <location>
        <begin position="76"/>
        <end position="107"/>
    </location>
</feature>
<dbReference type="STRING" id="22663.A0A2I0HTA2"/>
<dbReference type="Proteomes" id="UP000233551">
    <property type="component" value="Unassembled WGS sequence"/>
</dbReference>
<accession>A0A2I0HTA2</accession>
<organism evidence="4 5">
    <name type="scientific">Punica granatum</name>
    <name type="common">Pomegranate</name>
    <dbReference type="NCBI Taxonomy" id="22663"/>
    <lineage>
        <taxon>Eukaryota</taxon>
        <taxon>Viridiplantae</taxon>
        <taxon>Streptophyta</taxon>
        <taxon>Embryophyta</taxon>
        <taxon>Tracheophyta</taxon>
        <taxon>Spermatophyta</taxon>
        <taxon>Magnoliopsida</taxon>
        <taxon>eudicotyledons</taxon>
        <taxon>Gunneridae</taxon>
        <taxon>Pentapetalae</taxon>
        <taxon>rosids</taxon>
        <taxon>malvids</taxon>
        <taxon>Myrtales</taxon>
        <taxon>Lythraceae</taxon>
        <taxon>Punica</taxon>
    </lineage>
</organism>
<keyword evidence="5" id="KW-1185">Reference proteome</keyword>